<organism evidence="1 2">
    <name type="scientific">Parasitella parasitica</name>
    <dbReference type="NCBI Taxonomy" id="35722"/>
    <lineage>
        <taxon>Eukaryota</taxon>
        <taxon>Fungi</taxon>
        <taxon>Fungi incertae sedis</taxon>
        <taxon>Mucoromycota</taxon>
        <taxon>Mucoromycotina</taxon>
        <taxon>Mucoromycetes</taxon>
        <taxon>Mucorales</taxon>
        <taxon>Mucorineae</taxon>
        <taxon>Mucoraceae</taxon>
        <taxon>Parasitella</taxon>
    </lineage>
</organism>
<dbReference type="EMBL" id="LN730770">
    <property type="protein sequence ID" value="CEP13947.1"/>
    <property type="molecule type" value="Genomic_DNA"/>
</dbReference>
<protein>
    <recommendedName>
        <fullName evidence="3">UspA domain-containing protein</fullName>
    </recommendedName>
</protein>
<evidence type="ECO:0000313" key="1">
    <source>
        <dbReference type="EMBL" id="CEP13947.1"/>
    </source>
</evidence>
<reference evidence="1 2" key="1">
    <citation type="submission" date="2014-09" db="EMBL/GenBank/DDBJ databases">
        <authorList>
            <person name="Ellenberger Sabrina"/>
        </authorList>
    </citation>
    <scope>NUCLEOTIDE SEQUENCE [LARGE SCALE GENOMIC DNA]</scope>
    <source>
        <strain evidence="1 2">CBS 412.66</strain>
    </source>
</reference>
<evidence type="ECO:0008006" key="3">
    <source>
        <dbReference type="Google" id="ProtNLM"/>
    </source>
</evidence>
<name>A0A0B7NEK5_9FUNG</name>
<sequence length="72" mass="8292">MSNEKRQIALAIDPLSEEANKVIEWATENFLRPTDEIHAIMVMVLDCEFGEQESIELPPTDSLENIEKEARY</sequence>
<dbReference type="OrthoDB" id="843225at2759"/>
<gene>
    <name evidence="1" type="primary">PARPA_08094.1 scaffold 31862</name>
</gene>
<proteinExistence type="predicted"/>
<keyword evidence="2" id="KW-1185">Reference proteome</keyword>
<accession>A0A0B7NEK5</accession>
<evidence type="ECO:0000313" key="2">
    <source>
        <dbReference type="Proteomes" id="UP000054107"/>
    </source>
</evidence>
<dbReference type="AlphaFoldDB" id="A0A0B7NEK5"/>
<dbReference type="Proteomes" id="UP000054107">
    <property type="component" value="Unassembled WGS sequence"/>
</dbReference>